<gene>
    <name evidence="4" type="ORF">B1A_19398</name>
</gene>
<name>T0ZS29_9ZZZZ</name>
<dbReference type="Pfam" id="PF08335">
    <property type="entry name" value="GlnD_UR_UTase"/>
    <property type="match status" value="1"/>
</dbReference>
<reference evidence="4" key="1">
    <citation type="submission" date="2013-08" db="EMBL/GenBank/DDBJ databases">
        <authorList>
            <person name="Mendez C."/>
            <person name="Richter M."/>
            <person name="Ferrer M."/>
            <person name="Sanchez J."/>
        </authorList>
    </citation>
    <scope>NUCLEOTIDE SEQUENCE</scope>
</reference>
<protein>
    <submittedName>
        <fullName evidence="4">PII-uridylyltransferase/Glutamine-synthetase adenylyltransferase domain protein</fullName>
        <ecNumber evidence="4">2.7.7.42</ecNumber>
    </submittedName>
</protein>
<dbReference type="EMBL" id="AUZX01014311">
    <property type="protein sequence ID" value="EQD32635.1"/>
    <property type="molecule type" value="Genomic_DNA"/>
</dbReference>
<dbReference type="GO" id="GO:0016787">
    <property type="term" value="F:hydrolase activity"/>
    <property type="evidence" value="ECO:0007669"/>
    <property type="project" value="UniProtKB-KW"/>
</dbReference>
<dbReference type="GO" id="GO:0008882">
    <property type="term" value="F:[glutamate-ammonia-ligase] adenylyltransferase activity"/>
    <property type="evidence" value="ECO:0007669"/>
    <property type="project" value="UniProtKB-EC"/>
</dbReference>
<evidence type="ECO:0000256" key="1">
    <source>
        <dbReference type="ARBA" id="ARBA00022679"/>
    </source>
</evidence>
<proteinExistence type="predicted"/>
<accession>T0ZS29</accession>
<evidence type="ECO:0000256" key="2">
    <source>
        <dbReference type="ARBA" id="ARBA00022801"/>
    </source>
</evidence>
<evidence type="ECO:0000313" key="4">
    <source>
        <dbReference type="EMBL" id="EQD32635.1"/>
    </source>
</evidence>
<feature type="non-terminal residue" evidence="4">
    <location>
        <position position="148"/>
    </location>
</feature>
<reference evidence="4" key="2">
    <citation type="journal article" date="2014" name="ISME J.">
        <title>Microbial stratification in low pH oxic and suboxic macroscopic growths along an acid mine drainage.</title>
        <authorList>
            <person name="Mendez-Garcia C."/>
            <person name="Mesa V."/>
            <person name="Sprenger R.R."/>
            <person name="Richter M."/>
            <person name="Diez M.S."/>
            <person name="Solano J."/>
            <person name="Bargiela R."/>
            <person name="Golyshina O.V."/>
            <person name="Manteca A."/>
            <person name="Ramos J.L."/>
            <person name="Gallego J.R."/>
            <person name="Llorente I."/>
            <person name="Martins Dos Santos V.A."/>
            <person name="Jensen O.N."/>
            <person name="Pelaez A.I."/>
            <person name="Sanchez J."/>
            <person name="Ferrer M."/>
        </authorList>
    </citation>
    <scope>NUCLEOTIDE SEQUENCE</scope>
</reference>
<organism evidence="4">
    <name type="scientific">mine drainage metagenome</name>
    <dbReference type="NCBI Taxonomy" id="410659"/>
    <lineage>
        <taxon>unclassified sequences</taxon>
        <taxon>metagenomes</taxon>
        <taxon>ecological metagenomes</taxon>
    </lineage>
</organism>
<dbReference type="PANTHER" id="PTHR47320:SF1">
    <property type="entry name" value="BIFUNCTIONAL URIDYLYLTRANSFERASE_URIDYLYL-REMOVING ENZYME"/>
    <property type="match status" value="1"/>
</dbReference>
<dbReference type="InterPro" id="IPR013546">
    <property type="entry name" value="PII_UdlTrfase/GS_AdlTrfase"/>
</dbReference>
<keyword evidence="1 4" id="KW-0808">Transferase</keyword>
<comment type="caution">
    <text evidence="4">The sequence shown here is derived from an EMBL/GenBank/DDBJ whole genome shotgun (WGS) entry which is preliminary data.</text>
</comment>
<keyword evidence="4" id="KW-0548">Nucleotidyltransferase</keyword>
<feature type="domain" description="PII-uridylyltransferase/Glutamine-synthetase adenylyltransferase" evidence="3">
    <location>
        <begin position="16"/>
        <end position="127"/>
    </location>
</feature>
<dbReference type="GO" id="GO:0008773">
    <property type="term" value="F:[protein-PII] uridylyltransferase activity"/>
    <property type="evidence" value="ECO:0007669"/>
    <property type="project" value="InterPro"/>
</dbReference>
<dbReference type="PANTHER" id="PTHR47320">
    <property type="entry name" value="BIFUNCTIONAL URIDYLYLTRANSFERASE/URIDYLYL-REMOVING ENZYME"/>
    <property type="match status" value="1"/>
</dbReference>
<sequence>MPAALMTDTTLWPLPRFLAARMEEQAQRRARRGDSSYRLEPDLKDGPGGLRQLDLLYWLGLRMGLPRDLSALTREGLLDAAAAAALESAEALLARDRYALHLQAARAEERLLFDHQRALAQQLGYATMPARWRWSASCRITTAPPPAS</sequence>
<dbReference type="EC" id="2.7.7.42" evidence="4"/>
<dbReference type="AlphaFoldDB" id="T0ZS29"/>
<dbReference type="SUPFAM" id="SSF81593">
    <property type="entry name" value="Nucleotidyltransferase substrate binding subunit/domain"/>
    <property type="match status" value="1"/>
</dbReference>
<evidence type="ECO:0000259" key="3">
    <source>
        <dbReference type="Pfam" id="PF08335"/>
    </source>
</evidence>
<keyword evidence="2" id="KW-0378">Hydrolase</keyword>
<dbReference type="InterPro" id="IPR010043">
    <property type="entry name" value="UTase/UR"/>
</dbReference>